<keyword evidence="3" id="KW-1185">Reference proteome</keyword>
<keyword evidence="1" id="KW-0472">Membrane</keyword>
<sequence>MKKITSVSLILISCLTIMVFIISKSNEEKNIIQGKSLDNLSTTETLVFEAKTDGFESLDELESNSKIILRGKKIGEESPVIYRSEVDGSVAGGYTVTNFKISKVYKNETKNKKIKEKEEVNIAENNFFDKKTNKTYSFNGYKKMNVNEEYLLFLTPEQDGVFATRGVTFGKIPLETNKIEVLKDTEEPLSLNLQKIFSEARNQYK</sequence>
<protein>
    <submittedName>
        <fullName evidence="2">Uncharacterized protein</fullName>
    </submittedName>
</protein>
<name>A0A941DTF9_9BACI</name>
<evidence type="ECO:0000313" key="2">
    <source>
        <dbReference type="EMBL" id="MBR7796330.1"/>
    </source>
</evidence>
<feature type="transmembrane region" description="Helical" evidence="1">
    <location>
        <begin position="6"/>
        <end position="23"/>
    </location>
</feature>
<evidence type="ECO:0000313" key="3">
    <source>
        <dbReference type="Proteomes" id="UP000675284"/>
    </source>
</evidence>
<dbReference type="AlphaFoldDB" id="A0A941DTF9"/>
<dbReference type="RefSeq" id="WP_051388429.1">
    <property type="nucleotide sequence ID" value="NZ_BAAACY010000035.1"/>
</dbReference>
<evidence type="ECO:0000256" key="1">
    <source>
        <dbReference type="SAM" id="Phobius"/>
    </source>
</evidence>
<comment type="caution">
    <text evidence="2">The sequence shown here is derived from an EMBL/GenBank/DDBJ whole genome shotgun (WGS) entry which is preliminary data.</text>
</comment>
<dbReference type="EMBL" id="JAGSOT010000025">
    <property type="protein sequence ID" value="MBR7796330.1"/>
    <property type="molecule type" value="Genomic_DNA"/>
</dbReference>
<dbReference type="Proteomes" id="UP000675284">
    <property type="component" value="Unassembled WGS sequence"/>
</dbReference>
<keyword evidence="1" id="KW-1133">Transmembrane helix</keyword>
<gene>
    <name evidence="2" type="ORF">KCX74_09805</name>
</gene>
<proteinExistence type="predicted"/>
<keyword evidence="1" id="KW-0812">Transmembrane</keyword>
<accession>A0A941DTF9</accession>
<organism evidence="2 3">
    <name type="scientific">Virgibacillus salarius</name>
    <dbReference type="NCBI Taxonomy" id="447199"/>
    <lineage>
        <taxon>Bacteria</taxon>
        <taxon>Bacillati</taxon>
        <taxon>Bacillota</taxon>
        <taxon>Bacilli</taxon>
        <taxon>Bacillales</taxon>
        <taxon>Bacillaceae</taxon>
        <taxon>Virgibacillus</taxon>
    </lineage>
</organism>
<reference evidence="2" key="1">
    <citation type="submission" date="2021-04" db="EMBL/GenBank/DDBJ databases">
        <title>Isolation and polyphasic classification of algal microorganism.</title>
        <authorList>
            <person name="Wang S."/>
        </authorList>
    </citation>
    <scope>NUCLEOTIDE SEQUENCE</scope>
    <source>
        <strain evidence="2">720a</strain>
    </source>
</reference>